<evidence type="ECO:0000313" key="13">
    <source>
        <dbReference type="EMBL" id="KAG7155485.1"/>
    </source>
</evidence>
<dbReference type="AlphaFoldDB" id="A0A8J5JH22"/>
<dbReference type="InterPro" id="IPR002659">
    <property type="entry name" value="Glyco_trans_31"/>
</dbReference>
<keyword evidence="14" id="KW-1185">Reference proteome</keyword>
<evidence type="ECO:0000256" key="12">
    <source>
        <dbReference type="SAM" id="Phobius"/>
    </source>
</evidence>
<evidence type="ECO:0000256" key="11">
    <source>
        <dbReference type="SAM" id="MobiDB-lite"/>
    </source>
</evidence>
<keyword evidence="8" id="KW-0333">Golgi apparatus</keyword>
<evidence type="ECO:0000256" key="7">
    <source>
        <dbReference type="ARBA" id="ARBA00022989"/>
    </source>
</evidence>
<feature type="non-terminal residue" evidence="13">
    <location>
        <position position="1"/>
    </location>
</feature>
<keyword evidence="5 12" id="KW-0812">Transmembrane</keyword>
<keyword evidence="7 12" id="KW-1133">Transmembrane helix</keyword>
<name>A0A8J5JH22_HOMAM</name>
<dbReference type="Pfam" id="PF01762">
    <property type="entry name" value="Galactosyl_T"/>
    <property type="match status" value="1"/>
</dbReference>
<dbReference type="FunFam" id="3.90.550.50:FF:000001">
    <property type="entry name" value="Hexosyltransferase"/>
    <property type="match status" value="1"/>
</dbReference>
<feature type="region of interest" description="Disordered" evidence="11">
    <location>
        <begin position="324"/>
        <end position="370"/>
    </location>
</feature>
<protein>
    <submittedName>
        <fullName evidence="13">Beta-1-3-galactosyltransferase 1-like 6</fullName>
    </submittedName>
</protein>
<dbReference type="PANTHER" id="PTHR11214:SF379">
    <property type="entry name" value="HEXOSYLTRANSFERASE-RELATED"/>
    <property type="match status" value="1"/>
</dbReference>
<dbReference type="GO" id="GO:0016758">
    <property type="term" value="F:hexosyltransferase activity"/>
    <property type="evidence" value="ECO:0007669"/>
    <property type="project" value="InterPro"/>
</dbReference>
<evidence type="ECO:0000256" key="3">
    <source>
        <dbReference type="ARBA" id="ARBA00022676"/>
    </source>
</evidence>
<evidence type="ECO:0000256" key="6">
    <source>
        <dbReference type="ARBA" id="ARBA00022968"/>
    </source>
</evidence>
<dbReference type="EMBL" id="JAHLQT010041527">
    <property type="protein sequence ID" value="KAG7155485.1"/>
    <property type="molecule type" value="Genomic_DNA"/>
</dbReference>
<comment type="caution">
    <text evidence="13">The sequence shown here is derived from an EMBL/GenBank/DDBJ whole genome shotgun (WGS) entry which is preliminary data.</text>
</comment>
<keyword evidence="9 12" id="KW-0472">Membrane</keyword>
<comment type="subcellular location">
    <subcellularLocation>
        <location evidence="1">Golgi apparatus membrane</location>
        <topology evidence="1">Single-pass type II membrane protein</topology>
    </subcellularLocation>
</comment>
<keyword evidence="6" id="KW-0735">Signal-anchor</keyword>
<keyword evidence="10" id="KW-0325">Glycoprotein</keyword>
<keyword evidence="4" id="KW-0808">Transferase</keyword>
<keyword evidence="3" id="KW-0328">Glycosyltransferase</keyword>
<evidence type="ECO:0000313" key="14">
    <source>
        <dbReference type="Proteomes" id="UP000747542"/>
    </source>
</evidence>
<evidence type="ECO:0000256" key="5">
    <source>
        <dbReference type="ARBA" id="ARBA00022692"/>
    </source>
</evidence>
<evidence type="ECO:0000256" key="8">
    <source>
        <dbReference type="ARBA" id="ARBA00023034"/>
    </source>
</evidence>
<reference evidence="13" key="1">
    <citation type="journal article" date="2021" name="Sci. Adv.">
        <title>The American lobster genome reveals insights on longevity, neural, and immune adaptations.</title>
        <authorList>
            <person name="Polinski J.M."/>
            <person name="Zimin A.V."/>
            <person name="Clark K.F."/>
            <person name="Kohn A.B."/>
            <person name="Sadowski N."/>
            <person name="Timp W."/>
            <person name="Ptitsyn A."/>
            <person name="Khanna P."/>
            <person name="Romanova D.Y."/>
            <person name="Williams P."/>
            <person name="Greenwood S.J."/>
            <person name="Moroz L.L."/>
            <person name="Walt D.R."/>
            <person name="Bodnar A.G."/>
        </authorList>
    </citation>
    <scope>NUCLEOTIDE SEQUENCE</scope>
    <source>
        <strain evidence="13">GMGI-L3</strain>
    </source>
</reference>
<evidence type="ECO:0000256" key="2">
    <source>
        <dbReference type="ARBA" id="ARBA00008661"/>
    </source>
</evidence>
<dbReference type="Proteomes" id="UP000747542">
    <property type="component" value="Unassembled WGS sequence"/>
</dbReference>
<evidence type="ECO:0000256" key="4">
    <source>
        <dbReference type="ARBA" id="ARBA00022679"/>
    </source>
</evidence>
<evidence type="ECO:0000256" key="9">
    <source>
        <dbReference type="ARBA" id="ARBA00023136"/>
    </source>
</evidence>
<dbReference type="Gene3D" id="3.90.550.50">
    <property type="match status" value="1"/>
</dbReference>
<feature type="region of interest" description="Disordered" evidence="11">
    <location>
        <begin position="461"/>
        <end position="480"/>
    </location>
</feature>
<feature type="compositionally biased region" description="Polar residues" evidence="11">
    <location>
        <begin position="358"/>
        <end position="370"/>
    </location>
</feature>
<sequence>MWNRCWMVEQMLDGGTGAGWWNRCWMVEQVLDGGTGNWVLEQVLGGGTGAGWWNRCWMVEQVLDGGTGHEGPTCLASPNRFTGDPPPADLVRIMKRTGKDKVWCRQHGVCIGCGALNKRSNGGRTGQGSLQAVQGNQCEEMVREGGVVASYVSFTSRMPSQSTTQTAFLDQFRQWPPERTKQDHYLLCFNTCHVNSSSSQAREVGAVIVVVDGAVIKVVDDAVIVVVDGAVIEVVDGAVIMVVDGAVIVVVDGAVIVVVDGAVIVVVDGAVIVVVDGAVIVVVDGAVIVVLKRWLSFLPAAFIVYILLHYLVYQPDLTGPHSPVLDTGDELSDQSDAATSEVPPAALSAAGTGHNDDNTTVQQGSGATNPVSTVRFESVSRALGGDTAGSLYGEDSGVVGGGGGLVGSGGVEATYSASGTASRGDIATLSRGPEVSVGGLGPLEEASSAPVASRVHSTALAIPSTPRPAPPVAPDTWIRPPGASAPHVPVHLSPPLPVSAVAPPPYHRNDLHNLGSTYQVRDPYIHSPYGSPYDPYGAAYREKAKAVERALSAHSHAMAQMGGFHPPANDLSPMYDSFAYPGGRDLTMGEELPPHSRPGSGVQPVPVSTTRAVAPSGQAAPQPHTDGTAGTAPQQKQTVAKKTAVKKTASLLAPALAINALRGKIKKYESGFSVPHEELCENNGRDLKVLVLITTAPDHEKHRTAVRQTWGHFTVRKDVVMAFVIGRTTNNNVQSNIDKENELFGDIIQANFIDHYSNLTLKTISMFEWVKTYCSESRFILKTDDDMFINMPLLLNFVDAKLKEQRVMYGRMAKGWKPVRNKKSKYYIDTSIYSKSKYPDFLTGPAYLFTSDVVDDIYQKALDTTFFVLEDVLITGIVSESLRIKRIGDSRFRNEKIKLVDTCSLLKTISIHMVKYEEQFDIYKRTLDGKA</sequence>
<dbReference type="GO" id="GO:0000139">
    <property type="term" value="C:Golgi membrane"/>
    <property type="evidence" value="ECO:0007669"/>
    <property type="project" value="UniProtKB-SubCell"/>
</dbReference>
<feature type="transmembrane region" description="Helical" evidence="12">
    <location>
        <begin position="238"/>
        <end position="259"/>
    </location>
</feature>
<evidence type="ECO:0000256" key="10">
    <source>
        <dbReference type="ARBA" id="ARBA00023180"/>
    </source>
</evidence>
<evidence type="ECO:0000256" key="1">
    <source>
        <dbReference type="ARBA" id="ARBA00004323"/>
    </source>
</evidence>
<organism evidence="13 14">
    <name type="scientific">Homarus americanus</name>
    <name type="common">American lobster</name>
    <dbReference type="NCBI Taxonomy" id="6706"/>
    <lineage>
        <taxon>Eukaryota</taxon>
        <taxon>Metazoa</taxon>
        <taxon>Ecdysozoa</taxon>
        <taxon>Arthropoda</taxon>
        <taxon>Crustacea</taxon>
        <taxon>Multicrustacea</taxon>
        <taxon>Malacostraca</taxon>
        <taxon>Eumalacostraca</taxon>
        <taxon>Eucarida</taxon>
        <taxon>Decapoda</taxon>
        <taxon>Pleocyemata</taxon>
        <taxon>Astacidea</taxon>
        <taxon>Nephropoidea</taxon>
        <taxon>Nephropidae</taxon>
        <taxon>Homarus</taxon>
    </lineage>
</organism>
<dbReference type="GO" id="GO:0006493">
    <property type="term" value="P:protein O-linked glycosylation"/>
    <property type="evidence" value="ECO:0007669"/>
    <property type="project" value="TreeGrafter"/>
</dbReference>
<accession>A0A8J5JH22</accession>
<feature type="transmembrane region" description="Helical" evidence="12">
    <location>
        <begin position="294"/>
        <end position="313"/>
    </location>
</feature>
<comment type="similarity">
    <text evidence="2">Belongs to the glycosyltransferase 31 family.</text>
</comment>
<feature type="region of interest" description="Disordered" evidence="11">
    <location>
        <begin position="589"/>
        <end position="641"/>
    </location>
</feature>
<proteinExistence type="inferred from homology"/>
<feature type="transmembrane region" description="Helical" evidence="12">
    <location>
        <begin position="265"/>
        <end position="287"/>
    </location>
</feature>
<dbReference type="PANTHER" id="PTHR11214">
    <property type="entry name" value="BETA-1,3-N-ACETYLGLUCOSAMINYLTRANSFERASE"/>
    <property type="match status" value="1"/>
</dbReference>
<gene>
    <name evidence="13" type="primary">B3galt1-L6</name>
    <name evidence="13" type="ORF">Hamer_G021229</name>
</gene>